<feature type="transmembrane region" description="Helical" evidence="1">
    <location>
        <begin position="20"/>
        <end position="38"/>
    </location>
</feature>
<sequence>MERSKRRRRRNRGLERLKTLLIVLLSLSALYLTGLVLVQNRAASGSQGVLSGLLSLFRPQSTVETSDPGSSGQLTAAARPVRIAVCDGVNRYAVQYNTAQTDKLYDSVGILLGEALSSADSPTAITESVWQAALSSPGVWFDFLGKIPLETLSAWTGEGGVNTALTGSARRIAVALADDGVRLYYHNESDGLYYTCKTAVTYQGHMDELVAGYGGNGVPFAFELGTDSGYDGLDPYVLISASTPTPGVYRASNPLASLDEALIGSLQQALSFQTSYYAIPNGIRIREGQETLEISNTGTVSYTTAEGTSSRYPVGSEYGYDITEVVETTRRMAADTVGRYCGAARIYLMEVEETEAGLSVRYGYSLNGAEVSLSGGDSAALFTIQDGQITSFTLRFRRYEDTGQTSLVLGERMAAAALEALDPEERELVLCYSDSGGDTVQAGWVAK</sequence>
<reference evidence="2" key="1">
    <citation type="journal article" date="2021" name="PeerJ">
        <title>Extensive microbial diversity within the chicken gut microbiome revealed by metagenomics and culture.</title>
        <authorList>
            <person name="Gilroy R."/>
            <person name="Ravi A."/>
            <person name="Getino M."/>
            <person name="Pursley I."/>
            <person name="Horton D.L."/>
            <person name="Alikhan N.F."/>
            <person name="Baker D."/>
            <person name="Gharbi K."/>
            <person name="Hall N."/>
            <person name="Watson M."/>
            <person name="Adriaenssens E.M."/>
            <person name="Foster-Nyarko E."/>
            <person name="Jarju S."/>
            <person name="Secka A."/>
            <person name="Antonio M."/>
            <person name="Oren A."/>
            <person name="Chaudhuri R.R."/>
            <person name="La Ragione R."/>
            <person name="Hildebrand F."/>
            <person name="Pallen M.J."/>
        </authorList>
    </citation>
    <scope>NUCLEOTIDE SEQUENCE</scope>
    <source>
        <strain evidence="2">CHK192-8294</strain>
    </source>
</reference>
<name>A0A9D2MJJ4_9FIRM</name>
<evidence type="ECO:0000256" key="1">
    <source>
        <dbReference type="SAM" id="Phobius"/>
    </source>
</evidence>
<protein>
    <submittedName>
        <fullName evidence="2">Uncharacterized protein</fullName>
    </submittedName>
</protein>
<dbReference type="EMBL" id="DWXO01000003">
    <property type="protein sequence ID" value="HJB79402.1"/>
    <property type="molecule type" value="Genomic_DNA"/>
</dbReference>
<organism evidence="2 3">
    <name type="scientific">Candidatus Flavonifractor intestinigallinarum</name>
    <dbReference type="NCBI Taxonomy" id="2838586"/>
    <lineage>
        <taxon>Bacteria</taxon>
        <taxon>Bacillati</taxon>
        <taxon>Bacillota</taxon>
        <taxon>Clostridia</taxon>
        <taxon>Eubacteriales</taxon>
        <taxon>Oscillospiraceae</taxon>
        <taxon>Flavonifractor</taxon>
    </lineage>
</organism>
<reference evidence="2" key="2">
    <citation type="submission" date="2021-04" db="EMBL/GenBank/DDBJ databases">
        <authorList>
            <person name="Gilroy R."/>
        </authorList>
    </citation>
    <scope>NUCLEOTIDE SEQUENCE</scope>
    <source>
        <strain evidence="2">CHK192-8294</strain>
    </source>
</reference>
<evidence type="ECO:0000313" key="3">
    <source>
        <dbReference type="Proteomes" id="UP000823921"/>
    </source>
</evidence>
<dbReference type="AlphaFoldDB" id="A0A9D2MJJ4"/>
<gene>
    <name evidence="2" type="ORF">H9712_00265</name>
</gene>
<accession>A0A9D2MJJ4</accession>
<keyword evidence="1" id="KW-0472">Membrane</keyword>
<comment type="caution">
    <text evidence="2">The sequence shown here is derived from an EMBL/GenBank/DDBJ whole genome shotgun (WGS) entry which is preliminary data.</text>
</comment>
<dbReference type="Proteomes" id="UP000823921">
    <property type="component" value="Unassembled WGS sequence"/>
</dbReference>
<keyword evidence="1" id="KW-1133">Transmembrane helix</keyword>
<proteinExistence type="predicted"/>
<keyword evidence="1" id="KW-0812">Transmembrane</keyword>
<evidence type="ECO:0000313" key="2">
    <source>
        <dbReference type="EMBL" id="HJB79402.1"/>
    </source>
</evidence>